<keyword evidence="1" id="KW-1133">Transmembrane helix</keyword>
<dbReference type="RefSeq" id="WP_058623325.1">
    <property type="nucleotide sequence ID" value="NZ_LDRT01000039.1"/>
</dbReference>
<reference evidence="2 3" key="1">
    <citation type="journal article" date="2016" name="Front. Microbiol.">
        <title>Genomic Resource of Rice Seed Associated Bacteria.</title>
        <authorList>
            <person name="Midha S."/>
            <person name="Bansal K."/>
            <person name="Sharma S."/>
            <person name="Kumar N."/>
            <person name="Patil P.P."/>
            <person name="Chaudhry V."/>
            <person name="Patil P.B."/>
        </authorList>
    </citation>
    <scope>NUCLEOTIDE SEQUENCE [LARGE SCALE GENOMIC DNA]</scope>
    <source>
        <strain evidence="2 3">NS220</strain>
    </source>
</reference>
<name>A0A147EYB6_MICTE</name>
<dbReference type="Proteomes" id="UP000075025">
    <property type="component" value="Unassembled WGS sequence"/>
</dbReference>
<evidence type="ECO:0000256" key="1">
    <source>
        <dbReference type="SAM" id="Phobius"/>
    </source>
</evidence>
<comment type="caution">
    <text evidence="2">The sequence shown here is derived from an EMBL/GenBank/DDBJ whole genome shotgun (WGS) entry which is preliminary data.</text>
</comment>
<keyword evidence="1" id="KW-0812">Transmembrane</keyword>
<evidence type="ECO:0000313" key="2">
    <source>
        <dbReference type="EMBL" id="KTR95175.1"/>
    </source>
</evidence>
<keyword evidence="1" id="KW-0472">Membrane</keyword>
<accession>A0A147EYB6</accession>
<dbReference type="EMBL" id="LDRT01000039">
    <property type="protein sequence ID" value="KTR95175.1"/>
    <property type="molecule type" value="Genomic_DNA"/>
</dbReference>
<evidence type="ECO:0000313" key="3">
    <source>
        <dbReference type="Proteomes" id="UP000075025"/>
    </source>
</evidence>
<dbReference type="PATRIC" id="fig|2033.6.peg.2348"/>
<feature type="transmembrane region" description="Helical" evidence="1">
    <location>
        <begin position="98"/>
        <end position="117"/>
    </location>
</feature>
<sequence>MLPLVHSAVEGSSSEASVISWIPLIVGLFVLAASLWTSWWGTRGESASLRRLKLMNEAIAGLPTGSDAHKQLEEARDRLAARISSSDVKQAYVRDTSLNFVPIVSLLATVGAVLWLVMQRPWDDAYIEAVLIIALVAALLFASTALLVHVIRGRGAGAASSSRDD</sequence>
<proteinExistence type="predicted"/>
<gene>
    <name evidence="2" type="ORF">NS220_06805</name>
</gene>
<protein>
    <submittedName>
        <fullName evidence="2">Uncharacterized protein</fullName>
    </submittedName>
</protein>
<feature type="transmembrane region" description="Helical" evidence="1">
    <location>
        <begin position="129"/>
        <end position="151"/>
    </location>
</feature>
<feature type="transmembrane region" description="Helical" evidence="1">
    <location>
        <begin position="20"/>
        <end position="41"/>
    </location>
</feature>
<organism evidence="2 3">
    <name type="scientific">Microbacterium testaceum</name>
    <name type="common">Aureobacterium testaceum</name>
    <name type="synonym">Brevibacterium testaceum</name>
    <dbReference type="NCBI Taxonomy" id="2033"/>
    <lineage>
        <taxon>Bacteria</taxon>
        <taxon>Bacillati</taxon>
        <taxon>Actinomycetota</taxon>
        <taxon>Actinomycetes</taxon>
        <taxon>Micrococcales</taxon>
        <taxon>Microbacteriaceae</taxon>
        <taxon>Microbacterium</taxon>
    </lineage>
</organism>
<dbReference type="AlphaFoldDB" id="A0A147EYB6"/>